<name>A0A1H8AH94_9HYPH</name>
<evidence type="ECO:0000313" key="3">
    <source>
        <dbReference type="EMBL" id="SEM70145.1"/>
    </source>
</evidence>
<dbReference type="EMBL" id="FOAN01000019">
    <property type="protein sequence ID" value="SEM70145.1"/>
    <property type="molecule type" value="Genomic_DNA"/>
</dbReference>
<protein>
    <submittedName>
        <fullName evidence="3">Phage integrase family protein</fullName>
    </submittedName>
</protein>
<dbReference type="STRING" id="1036779.SAMN04515666_11962"/>
<dbReference type="OrthoDB" id="7873969at2"/>
<dbReference type="AlphaFoldDB" id="A0A1H8AH94"/>
<dbReference type="GO" id="GO:0003677">
    <property type="term" value="F:DNA binding"/>
    <property type="evidence" value="ECO:0007669"/>
    <property type="project" value="InterPro"/>
</dbReference>
<evidence type="ECO:0000313" key="4">
    <source>
        <dbReference type="Proteomes" id="UP000199664"/>
    </source>
</evidence>
<dbReference type="PROSITE" id="PS51898">
    <property type="entry name" value="TYR_RECOMBINASE"/>
    <property type="match status" value="1"/>
</dbReference>
<dbReference type="InterPro" id="IPR011010">
    <property type="entry name" value="DNA_brk_join_enz"/>
</dbReference>
<proteinExistence type="predicted"/>
<accession>A0A1H8AH94</accession>
<dbReference type="Pfam" id="PF00589">
    <property type="entry name" value="Phage_integrase"/>
    <property type="match status" value="1"/>
</dbReference>
<dbReference type="InterPro" id="IPR002104">
    <property type="entry name" value="Integrase_catalytic"/>
</dbReference>
<dbReference type="GO" id="GO:0006310">
    <property type="term" value="P:DNA recombination"/>
    <property type="evidence" value="ECO:0007669"/>
    <property type="project" value="UniProtKB-KW"/>
</dbReference>
<gene>
    <name evidence="3" type="ORF">SAMN04515666_11962</name>
</gene>
<dbReference type="InterPro" id="IPR013762">
    <property type="entry name" value="Integrase-like_cat_sf"/>
</dbReference>
<evidence type="ECO:0000259" key="2">
    <source>
        <dbReference type="PROSITE" id="PS51898"/>
    </source>
</evidence>
<reference evidence="4" key="1">
    <citation type="submission" date="2016-10" db="EMBL/GenBank/DDBJ databases">
        <authorList>
            <person name="Varghese N."/>
            <person name="Submissions S."/>
        </authorList>
    </citation>
    <scope>NUCLEOTIDE SEQUENCE [LARGE SCALE GENOMIC DNA]</scope>
    <source>
        <strain evidence="4">LMG 26383,CCUG 61248,R- 45681</strain>
    </source>
</reference>
<dbReference type="GO" id="GO:0015074">
    <property type="term" value="P:DNA integration"/>
    <property type="evidence" value="ECO:0007669"/>
    <property type="project" value="InterPro"/>
</dbReference>
<keyword evidence="1" id="KW-0233">DNA recombination</keyword>
<sequence length="392" mass="44171">MPGNDVQIDLRHVYEDEDRHGNVRIYFWRGKGHRKIRIREDAGSKAFRDAYDVAFAQDTLIRPKTREHAAGHAPHATLTLPKPGTYRWLCARYMAECPEYLQCDPQTRRTRMQILEATYDEPIAPGAKDTFADMPLEYLSLKALYVLRDRKLDLPGAANNRVKALRQVFKWAVAPNVGIAKVNLARDIQLFKPANADGFHTWTIEEVRSFARRHPLGTKPHLALGLLLFTGVRRSDVVLLGRQMVRKGWLHFTEKKNGRRKPKARQLPVLPALQHIIDNSPAGNLTFLVTEYDRPFTGNGFGNKMRDWCDEAGLPQCSAHGLRKAGATIAADNGATEHQLMAIFGWESPKQAALYTRKANRKKLAGSGMAFIDLGDLDGIEEVDDPDSEDEA</sequence>
<evidence type="ECO:0000256" key="1">
    <source>
        <dbReference type="ARBA" id="ARBA00023172"/>
    </source>
</evidence>
<feature type="domain" description="Tyr recombinase" evidence="2">
    <location>
        <begin position="197"/>
        <end position="369"/>
    </location>
</feature>
<dbReference type="Proteomes" id="UP000199664">
    <property type="component" value="Unassembled WGS sequence"/>
</dbReference>
<dbReference type="SUPFAM" id="SSF56349">
    <property type="entry name" value="DNA breaking-rejoining enzymes"/>
    <property type="match status" value="1"/>
</dbReference>
<dbReference type="Gene3D" id="1.10.443.10">
    <property type="entry name" value="Intergrase catalytic core"/>
    <property type="match status" value="1"/>
</dbReference>
<keyword evidence="4" id="KW-1185">Reference proteome</keyword>
<organism evidence="3 4">
    <name type="scientific">Bosea lupini</name>
    <dbReference type="NCBI Taxonomy" id="1036779"/>
    <lineage>
        <taxon>Bacteria</taxon>
        <taxon>Pseudomonadati</taxon>
        <taxon>Pseudomonadota</taxon>
        <taxon>Alphaproteobacteria</taxon>
        <taxon>Hyphomicrobiales</taxon>
        <taxon>Boseaceae</taxon>
        <taxon>Bosea</taxon>
    </lineage>
</organism>